<dbReference type="PANTHER" id="PTHR47842">
    <property type="entry name" value="EXPRESSED PROTEIN"/>
    <property type="match status" value="1"/>
</dbReference>
<evidence type="ECO:0000313" key="3">
    <source>
        <dbReference type="Proteomes" id="UP001213799"/>
    </source>
</evidence>
<evidence type="ECO:0000313" key="2">
    <source>
        <dbReference type="EMBL" id="KAJ5593434.1"/>
    </source>
</evidence>
<reference evidence="2" key="1">
    <citation type="journal article" date="2023" name="IMA Fungus">
        <title>Comparative genomic study of the Penicillium genus elucidates a diverse pangenome and 15 lateral gene transfer events.</title>
        <authorList>
            <person name="Petersen C."/>
            <person name="Sorensen T."/>
            <person name="Nielsen M.R."/>
            <person name="Sondergaard T.E."/>
            <person name="Sorensen J.L."/>
            <person name="Fitzpatrick D.A."/>
            <person name="Frisvad J.C."/>
            <person name="Nielsen K.L."/>
        </authorList>
    </citation>
    <scope>NUCLEOTIDE SEQUENCE</scope>
    <source>
        <strain evidence="2">IBT 12815</strain>
    </source>
</reference>
<sequence>MLSSVSQYIFNIIPSFLPQIIDIIESVIYEGAVRSCSSLSLPGLGTPKNLKRRLLLVYIHGFNGSETTFQDLSLQVHGALASLLNESHVVHTRIYPRYKSEGDFRVAMSQLSRWLSPHEADDLDVILLGHINFDTPFLGPDPRGFSAGLATLFQKNDETAEEKPAGQKALGFEAVYSDPNFNPPNHPYPKSNFQWMDDADLERKKMAKEKRRADKHNLKSRINAFAGPIKFASGVRNHAELQRRYQRMKDLEKAEHSPERLRFINYYTSSTGRREVKDFKFRTSNSTPAAEETTEKSEESMHTLRIASSISSNRRGGRAFWESDSLSTSDSSQISDTPKAKKPRRFILLPSAHWKEDNDSNWVPVTMEDIDEIEAHQSIFSPTGA</sequence>
<dbReference type="GeneID" id="81591634"/>
<proteinExistence type="predicted"/>
<dbReference type="Proteomes" id="UP001213799">
    <property type="component" value="Unassembled WGS sequence"/>
</dbReference>
<evidence type="ECO:0000256" key="1">
    <source>
        <dbReference type="SAM" id="MobiDB-lite"/>
    </source>
</evidence>
<feature type="compositionally biased region" description="Low complexity" evidence="1">
    <location>
        <begin position="323"/>
        <end position="336"/>
    </location>
</feature>
<dbReference type="EMBL" id="JAQJAE010000005">
    <property type="protein sequence ID" value="KAJ5593434.1"/>
    <property type="molecule type" value="Genomic_DNA"/>
</dbReference>
<name>A0AAD6DUH8_9EURO</name>
<dbReference type="RefSeq" id="XP_056750060.1">
    <property type="nucleotide sequence ID" value="XM_056901392.1"/>
</dbReference>
<comment type="caution">
    <text evidence="2">The sequence shown here is derived from an EMBL/GenBank/DDBJ whole genome shotgun (WGS) entry which is preliminary data.</text>
</comment>
<protein>
    <submittedName>
        <fullName evidence="2">Uncharacterized protein</fullName>
    </submittedName>
</protein>
<dbReference type="PANTHER" id="PTHR47842:SF3">
    <property type="entry name" value="DUF676 DOMAIN-CONTAINING PROTEIN"/>
    <property type="match status" value="1"/>
</dbReference>
<accession>A0AAD6DUH8</accession>
<keyword evidence="3" id="KW-1185">Reference proteome</keyword>
<organism evidence="2 3">
    <name type="scientific">Penicillium hordei</name>
    <dbReference type="NCBI Taxonomy" id="40994"/>
    <lineage>
        <taxon>Eukaryota</taxon>
        <taxon>Fungi</taxon>
        <taxon>Dikarya</taxon>
        <taxon>Ascomycota</taxon>
        <taxon>Pezizomycotina</taxon>
        <taxon>Eurotiomycetes</taxon>
        <taxon>Eurotiomycetidae</taxon>
        <taxon>Eurotiales</taxon>
        <taxon>Aspergillaceae</taxon>
        <taxon>Penicillium</taxon>
    </lineage>
</organism>
<dbReference type="AlphaFoldDB" id="A0AAD6DUH8"/>
<gene>
    <name evidence="2" type="ORF">N7537_010338</name>
</gene>
<reference evidence="2" key="2">
    <citation type="submission" date="2023-01" db="EMBL/GenBank/DDBJ databases">
        <authorList>
            <person name="Petersen C."/>
        </authorList>
    </citation>
    <scope>NUCLEOTIDE SEQUENCE</scope>
    <source>
        <strain evidence="2">IBT 12815</strain>
    </source>
</reference>
<feature type="region of interest" description="Disordered" evidence="1">
    <location>
        <begin position="322"/>
        <end position="341"/>
    </location>
</feature>
<feature type="compositionally biased region" description="Basic and acidic residues" evidence="1">
    <location>
        <begin position="293"/>
        <end position="302"/>
    </location>
</feature>
<feature type="region of interest" description="Disordered" evidence="1">
    <location>
        <begin position="282"/>
        <end position="302"/>
    </location>
</feature>